<evidence type="ECO:0000313" key="1">
    <source>
        <dbReference type="EMBL" id="GMK47650.1"/>
    </source>
</evidence>
<reference evidence="1 2" key="1">
    <citation type="submission" date="2023-05" db="EMBL/GenBank/DDBJ databases">
        <title>Draft genome of Paenibacillus sp. CCS26.</title>
        <authorList>
            <person name="Akita H."/>
            <person name="Shinto Y."/>
            <person name="Kimura Z."/>
        </authorList>
    </citation>
    <scope>NUCLEOTIDE SEQUENCE [LARGE SCALE GENOMIC DNA]</scope>
    <source>
        <strain evidence="1 2">CCS26</strain>
    </source>
</reference>
<dbReference type="RefSeq" id="WP_317981570.1">
    <property type="nucleotide sequence ID" value="NZ_BTCL01000021.1"/>
</dbReference>
<organism evidence="1 2">
    <name type="scientific">Paenibacillus glycanilyticus</name>
    <dbReference type="NCBI Taxonomy" id="126569"/>
    <lineage>
        <taxon>Bacteria</taxon>
        <taxon>Bacillati</taxon>
        <taxon>Bacillota</taxon>
        <taxon>Bacilli</taxon>
        <taxon>Bacillales</taxon>
        <taxon>Paenibacillaceae</taxon>
        <taxon>Paenibacillus</taxon>
    </lineage>
</organism>
<gene>
    <name evidence="1" type="ORF">PghCCS26_47800</name>
</gene>
<evidence type="ECO:0008006" key="3">
    <source>
        <dbReference type="Google" id="ProtNLM"/>
    </source>
</evidence>
<dbReference type="EMBL" id="BTCL01000021">
    <property type="protein sequence ID" value="GMK47650.1"/>
    <property type="molecule type" value="Genomic_DNA"/>
</dbReference>
<comment type="caution">
    <text evidence="1">The sequence shown here is derived from an EMBL/GenBank/DDBJ whole genome shotgun (WGS) entry which is preliminary data.</text>
</comment>
<name>A0ABQ6NSW2_9BACL</name>
<evidence type="ECO:0000313" key="2">
    <source>
        <dbReference type="Proteomes" id="UP001285921"/>
    </source>
</evidence>
<sequence>MTDNERKLAELLEKAAAGYGKLNAKQQKFAVGEIDRTRLELIELLNEYAGKDGTIPRGRVNTLLRDLAGIEDNIRKYGTSALDSVIKETAAYGTAAAEAAVVKTLGDSAGLGISFNRMNADVFSYVVNRFDTDGLVLSDRIWRMAGETRDELNKVIRSAIIRGQDLKTTVAQVRGVYANDTWKIKRLVVTEGNTAYRAADAIYAQKSDVVSGLQIHRGKADRPDHKCTVLSLADSYGMGTGVYPATATEIYNPHPNCTSFLTYVLT</sequence>
<proteinExistence type="predicted"/>
<accession>A0ABQ6NSW2</accession>
<protein>
    <recommendedName>
        <fullName evidence="3">Phage head morphogenesis domain-containing protein</fullName>
    </recommendedName>
</protein>
<keyword evidence="2" id="KW-1185">Reference proteome</keyword>
<dbReference type="Proteomes" id="UP001285921">
    <property type="component" value="Unassembled WGS sequence"/>
</dbReference>